<reference evidence="5" key="1">
    <citation type="submission" date="2023-09" db="EMBL/GenBank/DDBJ databases">
        <title>Demequina sp. a novel bacteria isolated from Capsicum annuum.</title>
        <authorList>
            <person name="Humaira Z."/>
            <person name="Lee J."/>
            <person name="Cho D."/>
        </authorList>
    </citation>
    <scope>NUCLEOTIDE SEQUENCE</scope>
    <source>
        <strain evidence="5">PMTSA13</strain>
    </source>
</reference>
<keyword evidence="3" id="KW-0472">Membrane</keyword>
<feature type="transmembrane region" description="Helical" evidence="3">
    <location>
        <begin position="263"/>
        <end position="287"/>
    </location>
</feature>
<protein>
    <submittedName>
        <fullName evidence="5">DUF4349 domain-containing protein</fullName>
    </submittedName>
</protein>
<organism evidence="5">
    <name type="scientific">Demequina capsici</name>
    <dbReference type="NCBI Taxonomy" id="3075620"/>
    <lineage>
        <taxon>Bacteria</taxon>
        <taxon>Bacillati</taxon>
        <taxon>Actinomycetota</taxon>
        <taxon>Actinomycetes</taxon>
        <taxon>Micrococcales</taxon>
        <taxon>Demequinaceae</taxon>
        <taxon>Demequina</taxon>
    </lineage>
</organism>
<keyword evidence="3" id="KW-1133">Transmembrane helix</keyword>
<feature type="region of interest" description="Disordered" evidence="2">
    <location>
        <begin position="51"/>
        <end position="71"/>
    </location>
</feature>
<evidence type="ECO:0000256" key="3">
    <source>
        <dbReference type="SAM" id="Phobius"/>
    </source>
</evidence>
<dbReference type="KEGG" id="dcp:RN607_12670"/>
<feature type="domain" description="DUF4349" evidence="4">
    <location>
        <begin position="74"/>
        <end position="282"/>
    </location>
</feature>
<evidence type="ECO:0000259" key="4">
    <source>
        <dbReference type="Pfam" id="PF14257"/>
    </source>
</evidence>
<feature type="coiled-coil region" evidence="1">
    <location>
        <begin position="190"/>
        <end position="217"/>
    </location>
</feature>
<dbReference type="Gene3D" id="1.10.287.1490">
    <property type="match status" value="1"/>
</dbReference>
<name>A0AA96J990_9MICO</name>
<keyword evidence="3" id="KW-0812">Transmembrane</keyword>
<dbReference type="InterPro" id="IPR025645">
    <property type="entry name" value="DUF4349"/>
</dbReference>
<keyword evidence="1" id="KW-0175">Coiled coil</keyword>
<accession>A0AA96J990</accession>
<dbReference type="Proteomes" id="UP001303408">
    <property type="component" value="Chromosome"/>
</dbReference>
<evidence type="ECO:0000256" key="1">
    <source>
        <dbReference type="SAM" id="Coils"/>
    </source>
</evidence>
<evidence type="ECO:0000256" key="2">
    <source>
        <dbReference type="SAM" id="MobiDB-lite"/>
    </source>
</evidence>
<dbReference type="RefSeq" id="WP_313542977.1">
    <property type="nucleotide sequence ID" value="NZ_CP134880.1"/>
</dbReference>
<evidence type="ECO:0000313" key="5">
    <source>
        <dbReference type="EMBL" id="WNM27042.1"/>
    </source>
</evidence>
<dbReference type="AlphaFoldDB" id="A0AA96J990"/>
<gene>
    <name evidence="5" type="ORF">RN607_12670</name>
</gene>
<dbReference type="Pfam" id="PF14257">
    <property type="entry name" value="DUF4349"/>
    <property type="match status" value="1"/>
</dbReference>
<dbReference type="EMBL" id="CP134880">
    <property type="protein sequence ID" value="WNM27042.1"/>
    <property type="molecule type" value="Genomic_DNA"/>
</dbReference>
<sequence>MGTQLGGYGRQARRAGVIIGLLAMAGMLTACSGSGASDSAGSYAGGDTEAAYDGDSAAVTDTTDTTSTSSQDDAVIVTGSVYMTVDDPIGTADTVVTLVESSGGRIDGRSETAPSEGYGGAAMLTLRIPADQVDAVVAQLRTLGTIDELSTQSRNVGDEVTDLDARISTLRASTTRIEGLLDSAKDIDDIIALEDELASRQAELQSLEAQQRGLSDQVALSTIELSLTTEPVDAIIIDDSPSNFWDGIVSGWNGLVTVVSAALVVLGVLLPWALAAGLVTVAGLAVVRLVRSRRTASAVDDDQPAPASAATTSSSVD</sequence>
<proteinExistence type="predicted"/>